<dbReference type="EMBL" id="KB203639">
    <property type="protein sequence ID" value="ESO83588.1"/>
    <property type="molecule type" value="Genomic_DNA"/>
</dbReference>
<dbReference type="RefSeq" id="XP_009065724.1">
    <property type="nucleotide sequence ID" value="XM_009067476.1"/>
</dbReference>
<dbReference type="SUPFAM" id="SSF50447">
    <property type="entry name" value="Translation proteins"/>
    <property type="match status" value="1"/>
</dbReference>
<dbReference type="PANTHER" id="PTHR42908:SF6">
    <property type="entry name" value="116 KDA U5 SMALL NUCLEAR RIBONUCLEOPROTEIN COMPONENT"/>
    <property type="match status" value="1"/>
</dbReference>
<accession>V3YZG9</accession>
<dbReference type="Gene3D" id="3.90.1430.10">
    <property type="entry name" value="Yeast translation eEF2 (G' domain)"/>
    <property type="match status" value="1"/>
</dbReference>
<keyword evidence="2" id="KW-1185">Reference proteome</keyword>
<dbReference type="OMA" id="NDMAQCN"/>
<sequence length="202" mass="23009">GINEKEFARRLWGDMYFNSKTRKFTKKAPSNTAQRSFVEFILEPLYKIFAQIVGDVDTCIPQVCDELGIHLGKEEQKLNIKPLLRLVCSRFFGSFTGFVDMCIEHVPSPQDNGKTKIEHLYTGPSDSELAEEMFNCDPEANLKMGENVLILNVENCRYKIEVNRVSAGNWILIEGIDQPIVKTSTITDVSTNDEVFIIYFIS</sequence>
<dbReference type="CTD" id="20243627"/>
<dbReference type="InterPro" id="IPR009000">
    <property type="entry name" value="Transl_B-barrel_sf"/>
</dbReference>
<proteinExistence type="predicted"/>
<dbReference type="STRING" id="225164.V3YZG9"/>
<protein>
    <submittedName>
        <fullName evidence="1">Uncharacterized protein</fullName>
    </submittedName>
</protein>
<evidence type="ECO:0000313" key="1">
    <source>
        <dbReference type="EMBL" id="ESO83588.1"/>
    </source>
</evidence>
<dbReference type="Gene3D" id="2.40.30.10">
    <property type="entry name" value="Translation factors"/>
    <property type="match status" value="1"/>
</dbReference>
<dbReference type="SUPFAM" id="SSF52540">
    <property type="entry name" value="P-loop containing nucleoside triphosphate hydrolases"/>
    <property type="match status" value="1"/>
</dbReference>
<dbReference type="InterPro" id="IPR027417">
    <property type="entry name" value="P-loop_NTPase"/>
</dbReference>
<dbReference type="GO" id="GO:0071007">
    <property type="term" value="C:U2-type catalytic step 2 spliceosome"/>
    <property type="evidence" value="ECO:0007669"/>
    <property type="project" value="TreeGrafter"/>
</dbReference>
<name>V3YZG9_LOTGI</name>
<dbReference type="GO" id="GO:0005829">
    <property type="term" value="C:cytosol"/>
    <property type="evidence" value="ECO:0007669"/>
    <property type="project" value="TreeGrafter"/>
</dbReference>
<dbReference type="OrthoDB" id="364892at2759"/>
<dbReference type="KEGG" id="lgi:LOTGIDRAFT_176201"/>
<dbReference type="GeneID" id="20243627"/>
<dbReference type="GO" id="GO:0000398">
    <property type="term" value="P:mRNA splicing, via spliceosome"/>
    <property type="evidence" value="ECO:0007669"/>
    <property type="project" value="TreeGrafter"/>
</dbReference>
<dbReference type="PANTHER" id="PTHR42908">
    <property type="entry name" value="TRANSLATION ELONGATION FACTOR-RELATED"/>
    <property type="match status" value="1"/>
</dbReference>
<evidence type="ECO:0000313" key="2">
    <source>
        <dbReference type="Proteomes" id="UP000030746"/>
    </source>
</evidence>
<gene>
    <name evidence="1" type="ORF">LOTGIDRAFT_176201</name>
</gene>
<reference evidence="1 2" key="1">
    <citation type="journal article" date="2013" name="Nature">
        <title>Insights into bilaterian evolution from three spiralian genomes.</title>
        <authorList>
            <person name="Simakov O."/>
            <person name="Marletaz F."/>
            <person name="Cho S.J."/>
            <person name="Edsinger-Gonzales E."/>
            <person name="Havlak P."/>
            <person name="Hellsten U."/>
            <person name="Kuo D.H."/>
            <person name="Larsson T."/>
            <person name="Lv J."/>
            <person name="Arendt D."/>
            <person name="Savage R."/>
            <person name="Osoegawa K."/>
            <person name="de Jong P."/>
            <person name="Grimwood J."/>
            <person name="Chapman J.A."/>
            <person name="Shapiro H."/>
            <person name="Aerts A."/>
            <person name="Otillar R.P."/>
            <person name="Terry A.Y."/>
            <person name="Boore J.L."/>
            <person name="Grigoriev I.V."/>
            <person name="Lindberg D.R."/>
            <person name="Seaver E.C."/>
            <person name="Weisblat D.A."/>
            <person name="Putnam N.H."/>
            <person name="Rokhsar D.S."/>
        </authorList>
    </citation>
    <scope>NUCLEOTIDE SEQUENCE [LARGE SCALE GENOMIC DNA]</scope>
</reference>
<dbReference type="AlphaFoldDB" id="V3YZG9"/>
<dbReference type="GO" id="GO:0046540">
    <property type="term" value="C:U4/U6 x U5 tri-snRNP complex"/>
    <property type="evidence" value="ECO:0007669"/>
    <property type="project" value="TreeGrafter"/>
</dbReference>
<feature type="non-terminal residue" evidence="1">
    <location>
        <position position="1"/>
    </location>
</feature>
<dbReference type="Proteomes" id="UP000030746">
    <property type="component" value="Unassembled WGS sequence"/>
</dbReference>
<dbReference type="GO" id="GO:0003924">
    <property type="term" value="F:GTPase activity"/>
    <property type="evidence" value="ECO:0007669"/>
    <property type="project" value="TreeGrafter"/>
</dbReference>
<dbReference type="FunFam" id="3.90.1430.10:FF:000001">
    <property type="entry name" value="116 kDa U5 small nuclear ribonucleoprotein component"/>
    <property type="match status" value="1"/>
</dbReference>
<organism evidence="1 2">
    <name type="scientific">Lottia gigantea</name>
    <name type="common">Giant owl limpet</name>
    <dbReference type="NCBI Taxonomy" id="225164"/>
    <lineage>
        <taxon>Eukaryota</taxon>
        <taxon>Metazoa</taxon>
        <taxon>Spiralia</taxon>
        <taxon>Lophotrochozoa</taxon>
        <taxon>Mollusca</taxon>
        <taxon>Gastropoda</taxon>
        <taxon>Patellogastropoda</taxon>
        <taxon>Lottioidea</taxon>
        <taxon>Lottiidae</taxon>
        <taxon>Lottia</taxon>
    </lineage>
</organism>
<dbReference type="GO" id="GO:0030623">
    <property type="term" value="F:U5 snRNA binding"/>
    <property type="evidence" value="ECO:0007669"/>
    <property type="project" value="TreeGrafter"/>
</dbReference>
<dbReference type="HOGENOM" id="CLU_1357663_0_0_1"/>